<evidence type="ECO:0000313" key="7">
    <source>
        <dbReference type="Proteomes" id="UP000636888"/>
    </source>
</evidence>
<dbReference type="EMBL" id="JAEMHM010000005">
    <property type="protein sequence ID" value="MBJ6724467.1"/>
    <property type="molecule type" value="Genomic_DNA"/>
</dbReference>
<protein>
    <submittedName>
        <fullName evidence="6">Hydrogenase maturation protease</fullName>
    </submittedName>
</protein>
<dbReference type="NCBIfam" id="TIGR00072">
    <property type="entry name" value="hydrog_prot"/>
    <property type="match status" value="1"/>
</dbReference>
<gene>
    <name evidence="6" type="ORF">JFN93_07095</name>
</gene>
<dbReference type="GO" id="GO:0016485">
    <property type="term" value="P:protein processing"/>
    <property type="evidence" value="ECO:0007669"/>
    <property type="project" value="TreeGrafter"/>
</dbReference>
<keyword evidence="3" id="KW-0064">Aspartyl protease</keyword>
<accession>A0A8J7M0C5</accession>
<comment type="similarity">
    <text evidence="1">Belongs to the peptidase A31 family.</text>
</comment>
<comment type="caution">
    <text evidence="6">The sequence shown here is derived from an EMBL/GenBank/DDBJ whole genome shotgun (WGS) entry which is preliminary data.</text>
</comment>
<keyword evidence="4" id="KW-0378">Hydrolase</keyword>
<dbReference type="Gene3D" id="3.40.50.1450">
    <property type="entry name" value="HybD-like"/>
    <property type="match status" value="1"/>
</dbReference>
<dbReference type="GO" id="GO:0008047">
    <property type="term" value="F:enzyme activator activity"/>
    <property type="evidence" value="ECO:0007669"/>
    <property type="project" value="InterPro"/>
</dbReference>
<proteinExistence type="inferred from homology"/>
<evidence type="ECO:0000256" key="3">
    <source>
        <dbReference type="ARBA" id="ARBA00022750"/>
    </source>
</evidence>
<dbReference type="GO" id="GO:0004190">
    <property type="term" value="F:aspartic-type endopeptidase activity"/>
    <property type="evidence" value="ECO:0007669"/>
    <property type="project" value="UniProtKB-KW"/>
</dbReference>
<dbReference type="InterPro" id="IPR000671">
    <property type="entry name" value="Peptidase_A31"/>
</dbReference>
<feature type="region of interest" description="Disordered" evidence="5">
    <location>
        <begin position="156"/>
        <end position="178"/>
    </location>
</feature>
<evidence type="ECO:0000256" key="5">
    <source>
        <dbReference type="SAM" id="MobiDB-lite"/>
    </source>
</evidence>
<dbReference type="CDD" id="cd00518">
    <property type="entry name" value="H2MP"/>
    <property type="match status" value="1"/>
</dbReference>
<dbReference type="PANTHER" id="PTHR30302">
    <property type="entry name" value="HYDROGENASE 1 MATURATION PROTEASE"/>
    <property type="match status" value="1"/>
</dbReference>
<keyword evidence="2 6" id="KW-0645">Protease</keyword>
<evidence type="ECO:0000256" key="2">
    <source>
        <dbReference type="ARBA" id="ARBA00022670"/>
    </source>
</evidence>
<evidence type="ECO:0000256" key="1">
    <source>
        <dbReference type="ARBA" id="ARBA00006814"/>
    </source>
</evidence>
<reference evidence="6" key="1">
    <citation type="submission" date="2020-12" db="EMBL/GenBank/DDBJ databases">
        <title>Geomonas sp. Red875, isolated from river sediment.</title>
        <authorList>
            <person name="Xu Z."/>
            <person name="Zhang Z."/>
            <person name="Masuda Y."/>
            <person name="Itoh H."/>
            <person name="Senoo K."/>
        </authorList>
    </citation>
    <scope>NUCLEOTIDE SEQUENCE</scope>
    <source>
        <strain evidence="6">Red875</strain>
    </source>
</reference>
<dbReference type="SUPFAM" id="SSF53163">
    <property type="entry name" value="HybD-like"/>
    <property type="match status" value="1"/>
</dbReference>
<dbReference type="InterPro" id="IPR023430">
    <property type="entry name" value="Pept_HybD-like_dom_sf"/>
</dbReference>
<dbReference type="Proteomes" id="UP000636888">
    <property type="component" value="Unassembled WGS sequence"/>
</dbReference>
<dbReference type="Pfam" id="PF01750">
    <property type="entry name" value="HycI"/>
    <property type="match status" value="1"/>
</dbReference>
<dbReference type="PRINTS" id="PR00446">
    <property type="entry name" value="HYDRGNUPTAKE"/>
</dbReference>
<name>A0A8J7M0C5_9BACT</name>
<dbReference type="PANTHER" id="PTHR30302:SF1">
    <property type="entry name" value="HYDROGENASE 2 MATURATION PROTEASE"/>
    <property type="match status" value="1"/>
</dbReference>
<dbReference type="AlphaFoldDB" id="A0A8J7M0C5"/>
<dbReference type="RefSeq" id="WP_199383316.1">
    <property type="nucleotide sequence ID" value="NZ_JAEMHM010000005.1"/>
</dbReference>
<evidence type="ECO:0000313" key="6">
    <source>
        <dbReference type="EMBL" id="MBJ6724467.1"/>
    </source>
</evidence>
<evidence type="ECO:0000256" key="4">
    <source>
        <dbReference type="ARBA" id="ARBA00022801"/>
    </source>
</evidence>
<keyword evidence="7" id="KW-1185">Reference proteome</keyword>
<organism evidence="6 7">
    <name type="scientific">Geomesophilobacter sediminis</name>
    <dbReference type="NCBI Taxonomy" id="2798584"/>
    <lineage>
        <taxon>Bacteria</taxon>
        <taxon>Pseudomonadati</taxon>
        <taxon>Thermodesulfobacteriota</taxon>
        <taxon>Desulfuromonadia</taxon>
        <taxon>Geobacterales</taxon>
        <taxon>Geobacteraceae</taxon>
        <taxon>Geomesophilobacter</taxon>
    </lineage>
</organism>
<sequence length="178" mass="18391">MKTVVVGLGNPILTDDGVGPAVARLLRSLPAAAEIHVTEAYAGGLRLMEAMAGFDRAVIVDAMQTGGRPGTVRRINPEELSGTRNLLCTHDADLPTALALARSLGLAVPDLVEVVGIEAEEVEAFGEELTEKVRAALPLAVQTVLELVIPFSQAGTQGCDGPGMPAEASAKVGEGSKR</sequence>